<evidence type="ECO:0000313" key="2">
    <source>
        <dbReference type="Proteomes" id="UP001500665"/>
    </source>
</evidence>
<dbReference type="Proteomes" id="UP001500665">
    <property type="component" value="Unassembled WGS sequence"/>
</dbReference>
<name>A0ABP4B8K3_9ACTN</name>
<evidence type="ECO:0000313" key="1">
    <source>
        <dbReference type="EMBL" id="GAA0947569.1"/>
    </source>
</evidence>
<organism evidence="1 2">
    <name type="scientific">Actinocorallia libanotica</name>
    <dbReference type="NCBI Taxonomy" id="46162"/>
    <lineage>
        <taxon>Bacteria</taxon>
        <taxon>Bacillati</taxon>
        <taxon>Actinomycetota</taxon>
        <taxon>Actinomycetes</taxon>
        <taxon>Streptosporangiales</taxon>
        <taxon>Thermomonosporaceae</taxon>
        <taxon>Actinocorallia</taxon>
    </lineage>
</organism>
<accession>A0ABP4B8K3</accession>
<protein>
    <recommendedName>
        <fullName evidence="3">VWFA domain-containing protein</fullName>
    </recommendedName>
</protein>
<comment type="caution">
    <text evidence="1">The sequence shown here is derived from an EMBL/GenBank/DDBJ whole genome shotgun (WGS) entry which is preliminary data.</text>
</comment>
<proteinExistence type="predicted"/>
<evidence type="ECO:0008006" key="3">
    <source>
        <dbReference type="Google" id="ProtNLM"/>
    </source>
</evidence>
<sequence>MAEPERGLLREALGEAVARLPDGRDLAVVQIGKSEIFLWKVYRDSLGVPRTKRRTVLPAAGEACQPLEGIVYDILDNVRESHALFAVEDSARGSAPWKVLDGLRGSGRALRDFVCPAPFVDLLREVLAEDPLTRMYELVTLRRTPGGGAEMQTTPLFPVGAQRGETTPLTLRFVSGPPGPPALALVASAQHAQAFGLLSVLSGPVESGVHTVTAELVRPGRVRFEGLPAPLAEDPRSWNELVSCLPERLEPAARPRTEHLVCAVETSVPAADPERLKERIARVRQLLAGLADAPDAPRVSLLSYGSHRFAWGVPEQEPPVWCWEGGPEDALERLDRLAARGPQTQTPQRAAEVECALAVIGDRLERSDGTGRTTLLFVGERPPFPRRNQVSGLLPCPRRRDWRLLADDLRERRGAGFAAICDDHDEEDPPEFWTEFSDGPLFGLDAVDLGALRAALGLSTSARGLPFPLVETE</sequence>
<dbReference type="EMBL" id="BAAAHH010000007">
    <property type="protein sequence ID" value="GAA0947569.1"/>
    <property type="molecule type" value="Genomic_DNA"/>
</dbReference>
<reference evidence="2" key="1">
    <citation type="journal article" date="2019" name="Int. J. Syst. Evol. Microbiol.">
        <title>The Global Catalogue of Microorganisms (GCM) 10K type strain sequencing project: providing services to taxonomists for standard genome sequencing and annotation.</title>
        <authorList>
            <consortium name="The Broad Institute Genomics Platform"/>
            <consortium name="The Broad Institute Genome Sequencing Center for Infectious Disease"/>
            <person name="Wu L."/>
            <person name="Ma J."/>
        </authorList>
    </citation>
    <scope>NUCLEOTIDE SEQUENCE [LARGE SCALE GENOMIC DNA]</scope>
    <source>
        <strain evidence="2">JCM 10696</strain>
    </source>
</reference>
<keyword evidence="2" id="KW-1185">Reference proteome</keyword>
<gene>
    <name evidence="1" type="ORF">GCM10009550_23150</name>
</gene>